<protein>
    <recommendedName>
        <fullName evidence="2">FAD-binding FR-type domain-containing protein</fullName>
    </recommendedName>
</protein>
<organism evidence="3">
    <name type="scientific">Shewanella frigidimarina</name>
    <dbReference type="NCBI Taxonomy" id="56812"/>
    <lineage>
        <taxon>Bacteria</taxon>
        <taxon>Pseudomonadati</taxon>
        <taxon>Pseudomonadota</taxon>
        <taxon>Gammaproteobacteria</taxon>
        <taxon>Alteromonadales</taxon>
        <taxon>Shewanellaceae</taxon>
        <taxon>Shewanella</taxon>
    </lineage>
</organism>
<dbReference type="InterPro" id="IPR007037">
    <property type="entry name" value="SIP_rossman_dom"/>
</dbReference>
<dbReference type="GO" id="GO:0016491">
    <property type="term" value="F:oxidoreductase activity"/>
    <property type="evidence" value="ECO:0007669"/>
    <property type="project" value="InterPro"/>
</dbReference>
<sequence length="264" mass="29468">MNNQSAKKSPTRLTYISDIIEISPYLRRLVLSGEQLANFPTDQQGAYVKVLIPQPGETTVNMTLTGPNAAIKRSYTIKEFDPVRGQLSLDFVINKHTGPATDWAKLANVGDTVAIAGPGPLKMNRFDFNDYLLFGDSTSINAVDALIKRLPAAAKGHIIMLVNSQQEQTLLSQHPLFKTHWLVLNDSITAEQQIDWLLDKLELFGDLPVETQVFVGLEATQVRLVKQYLLEQQQLPLSSISATGYWKRNTDADTFGEQKQMQPL</sequence>
<dbReference type="Gene3D" id="3.40.50.80">
    <property type="entry name" value="Nucleotide-binding domain of ferredoxin-NADP reductase (FNR) module"/>
    <property type="match status" value="1"/>
</dbReference>
<gene>
    <name evidence="3" type="ORF">AWJ07_17680</name>
</gene>
<dbReference type="CDD" id="cd06193">
    <property type="entry name" value="siderophore_interacting"/>
    <property type="match status" value="1"/>
</dbReference>
<dbReference type="PANTHER" id="PTHR30157">
    <property type="entry name" value="FERRIC REDUCTASE, NADPH-DEPENDENT"/>
    <property type="match status" value="1"/>
</dbReference>
<dbReference type="InterPro" id="IPR039374">
    <property type="entry name" value="SIP_fam"/>
</dbReference>
<dbReference type="Gene3D" id="2.40.30.10">
    <property type="entry name" value="Translation factors"/>
    <property type="match status" value="1"/>
</dbReference>
<dbReference type="Pfam" id="PF04954">
    <property type="entry name" value="SIP"/>
    <property type="match status" value="1"/>
</dbReference>
<dbReference type="PANTHER" id="PTHR30157:SF0">
    <property type="entry name" value="NADPH-DEPENDENT FERRIC-CHELATE REDUCTASE"/>
    <property type="match status" value="1"/>
</dbReference>
<comment type="similarity">
    <text evidence="1">Belongs to the SIP oxidoreductase family.</text>
</comment>
<evidence type="ECO:0000259" key="2">
    <source>
        <dbReference type="PROSITE" id="PS51384"/>
    </source>
</evidence>
<comment type="caution">
    <text evidence="3">The sequence shown here is derived from an EMBL/GenBank/DDBJ whole genome shotgun (WGS) entry which is preliminary data.</text>
</comment>
<dbReference type="AlphaFoldDB" id="A0A106BZH1"/>
<feature type="domain" description="FAD-binding FR-type" evidence="2">
    <location>
        <begin position="9"/>
        <end position="127"/>
    </location>
</feature>
<dbReference type="InterPro" id="IPR013113">
    <property type="entry name" value="SIP_FAD-bd"/>
</dbReference>
<dbReference type="RefSeq" id="WP_059746220.1">
    <property type="nucleotide sequence ID" value="NZ_LRDC01000023.1"/>
</dbReference>
<dbReference type="InterPro" id="IPR017927">
    <property type="entry name" value="FAD-bd_FR_type"/>
</dbReference>
<dbReference type="InterPro" id="IPR017938">
    <property type="entry name" value="Riboflavin_synthase-like_b-brl"/>
</dbReference>
<dbReference type="Pfam" id="PF08021">
    <property type="entry name" value="FAD_binding_9"/>
    <property type="match status" value="1"/>
</dbReference>
<reference evidence="3 4" key="1">
    <citation type="submission" date="2016-01" db="EMBL/GenBank/DDBJ databases">
        <title>Draft genome of the antarctic isolate Shewanella frigidimarina Ag06-30.</title>
        <authorList>
            <person name="Parmeciano Di Noto G."/>
            <person name="Vazquez S."/>
            <person name="Mac Cormack W."/>
            <person name="Iriarte A."/>
            <person name="Quiroga C."/>
        </authorList>
    </citation>
    <scope>NUCLEOTIDE SEQUENCE [LARGE SCALE GENOMIC DNA]</scope>
    <source>
        <strain evidence="3 4">Ag06-30</strain>
    </source>
</reference>
<dbReference type="PROSITE" id="PS51384">
    <property type="entry name" value="FAD_FR"/>
    <property type="match status" value="1"/>
</dbReference>
<dbReference type="InterPro" id="IPR039261">
    <property type="entry name" value="FNR_nucleotide-bd"/>
</dbReference>
<evidence type="ECO:0000313" key="3">
    <source>
        <dbReference type="EMBL" id="KVX01456.1"/>
    </source>
</evidence>
<evidence type="ECO:0000313" key="4">
    <source>
        <dbReference type="Proteomes" id="UP000055702"/>
    </source>
</evidence>
<dbReference type="Proteomes" id="UP000055702">
    <property type="component" value="Unassembled WGS sequence"/>
</dbReference>
<dbReference type="EMBL" id="LRDC01000023">
    <property type="protein sequence ID" value="KVX01456.1"/>
    <property type="molecule type" value="Genomic_DNA"/>
</dbReference>
<evidence type="ECO:0000256" key="1">
    <source>
        <dbReference type="ARBA" id="ARBA00035644"/>
    </source>
</evidence>
<proteinExistence type="inferred from homology"/>
<name>A0A106BZH1_SHEFR</name>
<accession>A0A106BZH1</accession>
<dbReference type="SUPFAM" id="SSF63380">
    <property type="entry name" value="Riboflavin synthase domain-like"/>
    <property type="match status" value="1"/>
</dbReference>